<protein>
    <submittedName>
        <fullName evidence="1">Uncharacterized protein</fullName>
    </submittedName>
</protein>
<sequence length="60" mass="6838">MNIVLSFLVALIFSQTSQNSIIKTKETPKNKNVEMSHQHIKSTKTTLSFCRTNQPQINCD</sequence>
<dbReference type="STRING" id="579105.SAMN04488096_102383"/>
<dbReference type="Proteomes" id="UP000184225">
    <property type="component" value="Unassembled WGS sequence"/>
</dbReference>
<evidence type="ECO:0000313" key="1">
    <source>
        <dbReference type="EMBL" id="SHI56442.1"/>
    </source>
</evidence>
<name>A0A1M6C658_9FLAO</name>
<dbReference type="EMBL" id="FQYY01000002">
    <property type="protein sequence ID" value="SHI56442.1"/>
    <property type="molecule type" value="Genomic_DNA"/>
</dbReference>
<keyword evidence="2" id="KW-1185">Reference proteome</keyword>
<gene>
    <name evidence="1" type="ORF">SAMN04488096_102383</name>
</gene>
<accession>A0A1M6C658</accession>
<evidence type="ECO:0000313" key="2">
    <source>
        <dbReference type="Proteomes" id="UP000184225"/>
    </source>
</evidence>
<organism evidence="1 2">
    <name type="scientific">Mesonia phycicola</name>
    <dbReference type="NCBI Taxonomy" id="579105"/>
    <lineage>
        <taxon>Bacteria</taxon>
        <taxon>Pseudomonadati</taxon>
        <taxon>Bacteroidota</taxon>
        <taxon>Flavobacteriia</taxon>
        <taxon>Flavobacteriales</taxon>
        <taxon>Flavobacteriaceae</taxon>
        <taxon>Mesonia</taxon>
    </lineage>
</organism>
<proteinExistence type="predicted"/>
<dbReference type="RefSeq" id="WP_143159135.1">
    <property type="nucleotide sequence ID" value="NZ_FQYY01000002.1"/>
</dbReference>
<dbReference type="AlphaFoldDB" id="A0A1M6C658"/>
<reference evidence="1 2" key="1">
    <citation type="submission" date="2016-11" db="EMBL/GenBank/DDBJ databases">
        <authorList>
            <person name="Jaros S."/>
            <person name="Januszkiewicz K."/>
            <person name="Wedrychowicz H."/>
        </authorList>
    </citation>
    <scope>NUCLEOTIDE SEQUENCE [LARGE SCALE GENOMIC DNA]</scope>
    <source>
        <strain evidence="1 2">DSM 21425</strain>
    </source>
</reference>